<dbReference type="STRING" id="1235788.C802_04495"/>
<evidence type="ECO:0000313" key="1">
    <source>
        <dbReference type="EMBL" id="EOS08127.1"/>
    </source>
</evidence>
<proteinExistence type="predicted"/>
<dbReference type="PATRIC" id="fig|1235788.3.peg.4615"/>
<dbReference type="Proteomes" id="UP000014200">
    <property type="component" value="Unassembled WGS sequence"/>
</dbReference>
<name>R9HVW3_9BACT</name>
<sequence length="202" mass="22934">MIKCNVTVCGVIGRDASVRKNKEDKEFLAFPLRVQIPATGGQHTIEVDVRREGNQEEAAGYRNGSRVEVRGTMYLKRRGDKLYFNLFADEICHAATDNADSVKGELVFRGKTGQNIEEKRDKKDQPYTVFSAFSAEKVDDGFEYQWVRFFCFGKERDEWLQPGVKVDARGEMNLSAHNGKVNLSCKVEELAQYVADSSNYNQ</sequence>
<gene>
    <name evidence="1" type="ORF">C802_04495</name>
</gene>
<protein>
    <submittedName>
        <fullName evidence="1">Uncharacterized protein</fullName>
    </submittedName>
</protein>
<dbReference type="EMBL" id="ASSP01000033">
    <property type="protein sequence ID" value="EOS08127.1"/>
    <property type="molecule type" value="Genomic_DNA"/>
</dbReference>
<accession>R9HVW3</accession>
<comment type="caution">
    <text evidence="1">The sequence shown here is derived from an EMBL/GenBank/DDBJ whole genome shotgun (WGS) entry which is preliminary data.</text>
</comment>
<keyword evidence="2" id="KW-1185">Reference proteome</keyword>
<dbReference type="OrthoDB" id="1031230at2"/>
<dbReference type="RefSeq" id="WP_016278615.1">
    <property type="nucleotide sequence ID" value="NZ_KE159500.1"/>
</dbReference>
<dbReference type="AlphaFoldDB" id="R9HVW3"/>
<evidence type="ECO:0000313" key="2">
    <source>
        <dbReference type="Proteomes" id="UP000014200"/>
    </source>
</evidence>
<organism evidence="1 2">
    <name type="scientific">Phocaeicola sartorii</name>
    <dbReference type="NCBI Taxonomy" id="671267"/>
    <lineage>
        <taxon>Bacteria</taxon>
        <taxon>Pseudomonadati</taxon>
        <taxon>Bacteroidota</taxon>
        <taxon>Bacteroidia</taxon>
        <taxon>Bacteroidales</taxon>
        <taxon>Bacteroidaceae</taxon>
        <taxon>Phocaeicola</taxon>
    </lineage>
</organism>
<reference evidence="1 2" key="1">
    <citation type="submission" date="2013-04" db="EMBL/GenBank/DDBJ databases">
        <title>The Genome Sequence of Bacteroides massiliensis dnLKV3.</title>
        <authorList>
            <consortium name="The Broad Institute Genomics Platform"/>
            <consortium name="The Broad Institute Genome Sequencing Center for Infectious Disease"/>
            <person name="Earl A."/>
            <person name="Xavier R."/>
            <person name="Kuhn K."/>
            <person name="Stappenbeck T."/>
            <person name="Walker B."/>
            <person name="Young S."/>
            <person name="Zeng Q."/>
            <person name="Gargeya S."/>
            <person name="Fitzgerald M."/>
            <person name="Haas B."/>
            <person name="Abouelleil A."/>
            <person name="Allen A.W."/>
            <person name="Alvarado L."/>
            <person name="Arachchi H.M."/>
            <person name="Berlin A.M."/>
            <person name="Chapman S.B."/>
            <person name="Gainer-Dewar J."/>
            <person name="Goldberg J."/>
            <person name="Griggs A."/>
            <person name="Gujja S."/>
            <person name="Hansen M."/>
            <person name="Howarth C."/>
            <person name="Imamovic A."/>
            <person name="Ireland A."/>
            <person name="Larimer J."/>
            <person name="McCowan C."/>
            <person name="Murphy C."/>
            <person name="Pearson M."/>
            <person name="Poon T.W."/>
            <person name="Priest M."/>
            <person name="Roberts A."/>
            <person name="Saif S."/>
            <person name="Shea T."/>
            <person name="Sisk P."/>
            <person name="Sykes S."/>
            <person name="Wortman J."/>
            <person name="Nusbaum C."/>
            <person name="Birren B."/>
        </authorList>
    </citation>
    <scope>NUCLEOTIDE SEQUENCE [LARGE SCALE GENOMIC DNA]</scope>
    <source>
        <strain evidence="2">dnLKV3</strain>
    </source>
</reference>
<dbReference type="HOGENOM" id="CLU_084689_0_0_10"/>